<keyword evidence="3" id="KW-0804">Transcription</keyword>
<dbReference type="CDD" id="cd06294">
    <property type="entry name" value="PBP1_MalR-like"/>
    <property type="match status" value="1"/>
</dbReference>
<dbReference type="Proteomes" id="UP000093514">
    <property type="component" value="Unassembled WGS sequence"/>
</dbReference>
<accession>A0A1C0A6K3</accession>
<keyword evidence="1" id="KW-0805">Transcription regulation</keyword>
<dbReference type="PRINTS" id="PR00036">
    <property type="entry name" value="HTHLACI"/>
</dbReference>
<proteinExistence type="predicted"/>
<dbReference type="SUPFAM" id="SSF47413">
    <property type="entry name" value="lambda repressor-like DNA-binding domains"/>
    <property type="match status" value="1"/>
</dbReference>
<organism evidence="5 6">
    <name type="scientific">Orenia metallireducens</name>
    <dbReference type="NCBI Taxonomy" id="1413210"/>
    <lineage>
        <taxon>Bacteria</taxon>
        <taxon>Bacillati</taxon>
        <taxon>Bacillota</taxon>
        <taxon>Clostridia</taxon>
        <taxon>Halanaerobiales</taxon>
        <taxon>Halobacteroidaceae</taxon>
        <taxon>Orenia</taxon>
    </lineage>
</organism>
<dbReference type="PANTHER" id="PTHR30146">
    <property type="entry name" value="LACI-RELATED TRANSCRIPTIONAL REPRESSOR"/>
    <property type="match status" value="1"/>
</dbReference>
<dbReference type="AlphaFoldDB" id="A0A1C0A6K3"/>
<keyword evidence="6" id="KW-1185">Reference proteome</keyword>
<dbReference type="GO" id="GO:0000976">
    <property type="term" value="F:transcription cis-regulatory region binding"/>
    <property type="evidence" value="ECO:0007669"/>
    <property type="project" value="TreeGrafter"/>
</dbReference>
<evidence type="ECO:0000259" key="4">
    <source>
        <dbReference type="PROSITE" id="PS50932"/>
    </source>
</evidence>
<dbReference type="Pfam" id="PF13377">
    <property type="entry name" value="Peripla_BP_3"/>
    <property type="match status" value="1"/>
</dbReference>
<evidence type="ECO:0000256" key="3">
    <source>
        <dbReference type="ARBA" id="ARBA00023163"/>
    </source>
</evidence>
<dbReference type="Gene3D" id="1.10.260.40">
    <property type="entry name" value="lambda repressor-like DNA-binding domains"/>
    <property type="match status" value="1"/>
</dbReference>
<sequence>MPTIKDVAKSAGVSPSTVSRVINNHPRISSETKKRVEKSMKEIGYHPNIIARSLVKQKTNTLGLVMPYSTEEAFADPFYSEILRGIGSVAQNKEYSLLLITSNGMKEELEVTLKAVRSKRVDGLLILRARSNDKLLKELKKLKTPFVIVGRPEDEKNNFWVNNDNIESTKKLVEYLIGLGHEKIGVITGDSKYIVYKDRLEGYKRALEDNGIEYNPNYIIQTTGHHGLTTKYTKELLESYPKLTAIFAVDDLMAYGAILGIKELGLKVPGDVSVVGFNNNPLSQLITPSLTTVDINIFELGSTATKSLINIINKEPTEYYHEIVKTNMIIRDSCGGYKG</sequence>
<dbReference type="InterPro" id="IPR028082">
    <property type="entry name" value="Peripla_BP_I"/>
</dbReference>
<dbReference type="InterPro" id="IPR046335">
    <property type="entry name" value="LacI/GalR-like_sensor"/>
</dbReference>
<dbReference type="PROSITE" id="PS00356">
    <property type="entry name" value="HTH_LACI_1"/>
    <property type="match status" value="1"/>
</dbReference>
<protein>
    <submittedName>
        <fullName evidence="5">LacI family transcriptional regulator</fullName>
    </submittedName>
</protein>
<keyword evidence="2" id="KW-0238">DNA-binding</keyword>
<dbReference type="InterPro" id="IPR000843">
    <property type="entry name" value="HTH_LacI"/>
</dbReference>
<reference evidence="6" key="1">
    <citation type="submission" date="2016-07" db="EMBL/GenBank/DDBJ databases">
        <authorList>
            <person name="Florea S."/>
            <person name="Webb J.S."/>
            <person name="Jaromczyk J."/>
            <person name="Schardl C.L."/>
        </authorList>
    </citation>
    <scope>NUCLEOTIDE SEQUENCE [LARGE SCALE GENOMIC DNA]</scope>
    <source>
        <strain evidence="6">Z6</strain>
    </source>
</reference>
<dbReference type="InterPro" id="IPR010982">
    <property type="entry name" value="Lambda_DNA-bd_dom_sf"/>
</dbReference>
<name>A0A1C0A6K3_9FIRM</name>
<dbReference type="GO" id="GO:0003700">
    <property type="term" value="F:DNA-binding transcription factor activity"/>
    <property type="evidence" value="ECO:0007669"/>
    <property type="project" value="TreeGrafter"/>
</dbReference>
<evidence type="ECO:0000256" key="1">
    <source>
        <dbReference type="ARBA" id="ARBA00023015"/>
    </source>
</evidence>
<dbReference type="PANTHER" id="PTHR30146:SF109">
    <property type="entry name" value="HTH-TYPE TRANSCRIPTIONAL REGULATOR GALS"/>
    <property type="match status" value="1"/>
</dbReference>
<gene>
    <name evidence="5" type="ORF">U472_15785</name>
</gene>
<dbReference type="Gene3D" id="3.40.50.2300">
    <property type="match status" value="2"/>
</dbReference>
<dbReference type="RefSeq" id="WP_068719690.1">
    <property type="nucleotide sequence ID" value="NZ_LWDV01000010.1"/>
</dbReference>
<evidence type="ECO:0000313" key="6">
    <source>
        <dbReference type="Proteomes" id="UP000093514"/>
    </source>
</evidence>
<dbReference type="Pfam" id="PF00356">
    <property type="entry name" value="LacI"/>
    <property type="match status" value="1"/>
</dbReference>
<dbReference type="EMBL" id="LWDV01000010">
    <property type="protein sequence ID" value="OCL25780.1"/>
    <property type="molecule type" value="Genomic_DNA"/>
</dbReference>
<evidence type="ECO:0000256" key="2">
    <source>
        <dbReference type="ARBA" id="ARBA00023125"/>
    </source>
</evidence>
<dbReference type="CDD" id="cd01392">
    <property type="entry name" value="HTH_LacI"/>
    <property type="match status" value="1"/>
</dbReference>
<comment type="caution">
    <text evidence="5">The sequence shown here is derived from an EMBL/GenBank/DDBJ whole genome shotgun (WGS) entry which is preliminary data.</text>
</comment>
<dbReference type="SMART" id="SM00354">
    <property type="entry name" value="HTH_LACI"/>
    <property type="match status" value="1"/>
</dbReference>
<feature type="domain" description="HTH lacI-type" evidence="4">
    <location>
        <begin position="2"/>
        <end position="56"/>
    </location>
</feature>
<evidence type="ECO:0000313" key="5">
    <source>
        <dbReference type="EMBL" id="OCL25780.1"/>
    </source>
</evidence>
<dbReference type="OrthoDB" id="9788209at2"/>
<dbReference type="SUPFAM" id="SSF53822">
    <property type="entry name" value="Periplasmic binding protein-like I"/>
    <property type="match status" value="1"/>
</dbReference>
<reference evidence="5 6" key="2">
    <citation type="submission" date="2016-08" db="EMBL/GenBank/DDBJ databases">
        <title>Orenia metallireducens sp. nov. strain Z6, a Novel Metal-reducing Firmicute from the Deep Subsurface.</title>
        <authorList>
            <person name="Maxim B.I."/>
            <person name="Kenneth K."/>
            <person name="Flynn T.M."/>
            <person name="Oloughlin E.J."/>
            <person name="Locke R.A."/>
            <person name="Weber J.R."/>
            <person name="Egan S.M."/>
            <person name="Mackie R.I."/>
            <person name="Cann I.K."/>
        </authorList>
    </citation>
    <scope>NUCLEOTIDE SEQUENCE [LARGE SCALE GENOMIC DNA]</scope>
    <source>
        <strain evidence="5 6">Z6</strain>
    </source>
</reference>
<dbReference type="PROSITE" id="PS50932">
    <property type="entry name" value="HTH_LACI_2"/>
    <property type="match status" value="1"/>
</dbReference>